<sequence>MSRTLTGMKIRTLRKEAGLTQGALARRAGISAAYLNLIEHDRRPVAGELLDRIARGIGVPRGLLDGGAERRLVDMLNEIAADPAVSDGAPPAEAAEELVGRAPGWAALLLGVYRAWMDQRQVVLAMADRLNHDPFLGESVHRILTRAAAVSSAAEILEGGDLEEADRARFTAIVASDSHRLAETAQRLAGFFDSAHMRVRSSTVMEHVDTFIYETGNHFSFLETAAEGFRTGLRRGETPEAAAAARLGIALPEDDPLTPERRRFGLLRDLAAVLAGDEIEAFVAAHPALGTDEARVLAAAALQSYMAAAVVMPYDRFLEAAERHRYDLDRLGRIFGVSYEQAAHRAATLRRPGAEGVRFAFMRSDSSGYVTKRMSLPRLPLPRYGNACPLWPIYGAFQTPGVTARAFGELPSGDAFLFFARAVEKRPPAADRPRHLLSVMLAAAAADADRLVQGDGIDRATATIPLGTVCRLCPRNGCDHRQEAPLIT</sequence>
<dbReference type="Pfam" id="PF06114">
    <property type="entry name" value="Peptidase_M78"/>
    <property type="match status" value="1"/>
</dbReference>
<dbReference type="CDD" id="cd00093">
    <property type="entry name" value="HTH_XRE"/>
    <property type="match status" value="1"/>
</dbReference>
<dbReference type="EMBL" id="LPZR01000217">
    <property type="protein sequence ID" value="KYO49769.1"/>
    <property type="molecule type" value="Genomic_DNA"/>
</dbReference>
<evidence type="ECO:0000256" key="3">
    <source>
        <dbReference type="ARBA" id="ARBA00023125"/>
    </source>
</evidence>
<dbReference type="PANTHER" id="PTHR46797:SF23">
    <property type="entry name" value="HTH-TYPE TRANSCRIPTIONAL REGULATOR SUTR"/>
    <property type="match status" value="1"/>
</dbReference>
<protein>
    <submittedName>
        <fullName evidence="6">XRE family transcriptional regulator</fullName>
    </submittedName>
</protein>
<evidence type="ECO:0000313" key="6">
    <source>
        <dbReference type="EMBL" id="KYO49769.1"/>
    </source>
</evidence>
<evidence type="ECO:0000256" key="4">
    <source>
        <dbReference type="ARBA" id="ARBA00023163"/>
    </source>
</evidence>
<comment type="similarity">
    <text evidence="1">Belongs to the short-chain fatty acyl-CoA assimilation regulator (ScfR) family.</text>
</comment>
<dbReference type="PROSITE" id="PS50943">
    <property type="entry name" value="HTH_CROC1"/>
    <property type="match status" value="1"/>
</dbReference>
<dbReference type="OrthoDB" id="1123084at2"/>
<dbReference type="Pfam" id="PF09856">
    <property type="entry name" value="ScfRs"/>
    <property type="match status" value="1"/>
</dbReference>
<dbReference type="InterPro" id="IPR050807">
    <property type="entry name" value="TransReg_Diox_bact_type"/>
</dbReference>
<dbReference type="Proteomes" id="UP000075787">
    <property type="component" value="Unassembled WGS sequence"/>
</dbReference>
<evidence type="ECO:0000256" key="2">
    <source>
        <dbReference type="ARBA" id="ARBA00023015"/>
    </source>
</evidence>
<dbReference type="PANTHER" id="PTHR46797">
    <property type="entry name" value="HTH-TYPE TRANSCRIPTIONAL REGULATOR"/>
    <property type="match status" value="1"/>
</dbReference>
<dbReference type="InterPro" id="IPR001387">
    <property type="entry name" value="Cro/C1-type_HTH"/>
</dbReference>
<dbReference type="GO" id="GO:0005829">
    <property type="term" value="C:cytosol"/>
    <property type="evidence" value="ECO:0007669"/>
    <property type="project" value="TreeGrafter"/>
</dbReference>
<dbReference type="InterPro" id="IPR018653">
    <property type="entry name" value="ScfR_C"/>
</dbReference>
<dbReference type="InterPro" id="IPR010982">
    <property type="entry name" value="Lambda_DNA-bd_dom_sf"/>
</dbReference>
<dbReference type="SUPFAM" id="SSF47413">
    <property type="entry name" value="lambda repressor-like DNA-binding domains"/>
    <property type="match status" value="1"/>
</dbReference>
<dbReference type="GO" id="GO:0003700">
    <property type="term" value="F:DNA-binding transcription factor activity"/>
    <property type="evidence" value="ECO:0007669"/>
    <property type="project" value="TreeGrafter"/>
</dbReference>
<dbReference type="Gene3D" id="1.10.260.40">
    <property type="entry name" value="lambda repressor-like DNA-binding domains"/>
    <property type="match status" value="1"/>
</dbReference>
<evidence type="ECO:0000259" key="5">
    <source>
        <dbReference type="PROSITE" id="PS50943"/>
    </source>
</evidence>
<gene>
    <name evidence="6" type="ORF">AUP44_16010</name>
</gene>
<dbReference type="SMART" id="SM00530">
    <property type="entry name" value="HTH_XRE"/>
    <property type="match status" value="1"/>
</dbReference>
<accession>A0A162JS63</accession>
<keyword evidence="3" id="KW-0238">DNA-binding</keyword>
<dbReference type="RefSeq" id="WP_062769719.1">
    <property type="nucleotide sequence ID" value="NZ_CP121045.1"/>
</dbReference>
<keyword evidence="2" id="KW-0805">Transcription regulation</keyword>
<dbReference type="InterPro" id="IPR010359">
    <property type="entry name" value="IrrE_HExxH"/>
</dbReference>
<dbReference type="GeneID" id="97242657"/>
<reference evidence="6 7" key="1">
    <citation type="submission" date="2015-12" db="EMBL/GenBank/DDBJ databases">
        <title>Genome sequence of Tistrella mobilis MCCC 1A02139.</title>
        <authorList>
            <person name="Lu L."/>
            <person name="Lai Q."/>
            <person name="Shao Z."/>
            <person name="Qian P."/>
        </authorList>
    </citation>
    <scope>NUCLEOTIDE SEQUENCE [LARGE SCALE GENOMIC DNA]</scope>
    <source>
        <strain evidence="6 7">MCCC 1A02139</strain>
    </source>
</reference>
<name>A0A162JS63_9PROT</name>
<feature type="domain" description="HTH cro/C1-type" evidence="5">
    <location>
        <begin position="10"/>
        <end position="64"/>
    </location>
</feature>
<evidence type="ECO:0000256" key="1">
    <source>
        <dbReference type="ARBA" id="ARBA00007227"/>
    </source>
</evidence>
<keyword evidence="4" id="KW-0804">Transcription</keyword>
<evidence type="ECO:0000313" key="7">
    <source>
        <dbReference type="Proteomes" id="UP000075787"/>
    </source>
</evidence>
<proteinExistence type="inferred from homology"/>
<comment type="caution">
    <text evidence="6">The sequence shown here is derived from an EMBL/GenBank/DDBJ whole genome shotgun (WGS) entry which is preliminary data.</text>
</comment>
<dbReference type="GO" id="GO:0003677">
    <property type="term" value="F:DNA binding"/>
    <property type="evidence" value="ECO:0007669"/>
    <property type="project" value="UniProtKB-KW"/>
</dbReference>
<dbReference type="AlphaFoldDB" id="A0A162JS63"/>
<organism evidence="6 7">
    <name type="scientific">Tistrella mobilis</name>
    <dbReference type="NCBI Taxonomy" id="171437"/>
    <lineage>
        <taxon>Bacteria</taxon>
        <taxon>Pseudomonadati</taxon>
        <taxon>Pseudomonadota</taxon>
        <taxon>Alphaproteobacteria</taxon>
        <taxon>Geminicoccales</taxon>
        <taxon>Geminicoccaceae</taxon>
        <taxon>Tistrella</taxon>
    </lineage>
</organism>
<dbReference type="Pfam" id="PF13560">
    <property type="entry name" value="HTH_31"/>
    <property type="match status" value="1"/>
</dbReference>